<dbReference type="EMBL" id="JAAMOX010000001">
    <property type="protein sequence ID" value="NIH53629.1"/>
    <property type="molecule type" value="Genomic_DNA"/>
</dbReference>
<gene>
    <name evidence="2" type="ORF">FHX76_001497</name>
</gene>
<keyword evidence="1" id="KW-1133">Transmembrane helix</keyword>
<organism evidence="2 3">
    <name type="scientific">Lysinibacter cavernae</name>
    <dbReference type="NCBI Taxonomy" id="1640652"/>
    <lineage>
        <taxon>Bacteria</taxon>
        <taxon>Bacillati</taxon>
        <taxon>Actinomycetota</taxon>
        <taxon>Actinomycetes</taxon>
        <taxon>Micrococcales</taxon>
        <taxon>Microbacteriaceae</taxon>
        <taxon>Lysinibacter</taxon>
    </lineage>
</organism>
<protein>
    <submittedName>
        <fullName evidence="2">Uncharacterized protein</fullName>
    </submittedName>
</protein>
<dbReference type="Proteomes" id="UP000541033">
    <property type="component" value="Unassembled WGS sequence"/>
</dbReference>
<sequence>MSATARPLVSPTRVSLARMLASGIRLVVGFWMLCALIGAVVLRSVIGTGDSELAHESVLYLARNAAAWFPLIVSAVLVFSLTTSLVIAGATRRVVARSSVLAMLILAVANTAVFVLLLAAEQVTYAVTGAGRFVLTPVVGLAEPGDLLLVAARAFILFAAGGMSGLLLSACSYRWRRNWKAAVGIILSFAPVIVALLWDPTASASSGSGLWAGIGAGAVVVLIAAAGIAFDSILRGTPLRKPRFSK</sequence>
<evidence type="ECO:0000313" key="2">
    <source>
        <dbReference type="EMBL" id="NIH53629.1"/>
    </source>
</evidence>
<keyword evidence="3" id="KW-1185">Reference proteome</keyword>
<feature type="transmembrane region" description="Helical" evidence="1">
    <location>
        <begin position="147"/>
        <end position="169"/>
    </location>
</feature>
<dbReference type="RefSeq" id="WP_167149399.1">
    <property type="nucleotide sequence ID" value="NZ_JAAMOX010000001.1"/>
</dbReference>
<keyword evidence="1" id="KW-0472">Membrane</keyword>
<feature type="transmembrane region" description="Helical" evidence="1">
    <location>
        <begin position="181"/>
        <end position="198"/>
    </location>
</feature>
<dbReference type="AlphaFoldDB" id="A0A7X5R103"/>
<name>A0A7X5R103_9MICO</name>
<feature type="transmembrane region" description="Helical" evidence="1">
    <location>
        <begin position="210"/>
        <end position="234"/>
    </location>
</feature>
<comment type="caution">
    <text evidence="2">The sequence shown here is derived from an EMBL/GenBank/DDBJ whole genome shotgun (WGS) entry which is preliminary data.</text>
</comment>
<feature type="transmembrane region" description="Helical" evidence="1">
    <location>
        <begin position="66"/>
        <end position="88"/>
    </location>
</feature>
<keyword evidence="1" id="KW-0812">Transmembrane</keyword>
<feature type="transmembrane region" description="Helical" evidence="1">
    <location>
        <begin position="100"/>
        <end position="120"/>
    </location>
</feature>
<proteinExistence type="predicted"/>
<evidence type="ECO:0000313" key="3">
    <source>
        <dbReference type="Proteomes" id="UP000541033"/>
    </source>
</evidence>
<reference evidence="2 3" key="1">
    <citation type="submission" date="2020-02" db="EMBL/GenBank/DDBJ databases">
        <title>Sequencing the genomes of 1000 actinobacteria strains.</title>
        <authorList>
            <person name="Klenk H.-P."/>
        </authorList>
    </citation>
    <scope>NUCLEOTIDE SEQUENCE [LARGE SCALE GENOMIC DNA]</scope>
    <source>
        <strain evidence="2 3">DSM 27960</strain>
    </source>
</reference>
<evidence type="ECO:0000256" key="1">
    <source>
        <dbReference type="SAM" id="Phobius"/>
    </source>
</evidence>
<accession>A0A7X5R103</accession>
<feature type="transmembrane region" description="Helical" evidence="1">
    <location>
        <begin position="23"/>
        <end position="46"/>
    </location>
</feature>